<dbReference type="Proteomes" id="UP000243745">
    <property type="component" value="Unassembled WGS sequence"/>
</dbReference>
<comment type="similarity">
    <text evidence="1">Belongs to the N(4)/N(6)-methyltransferase family.</text>
</comment>
<dbReference type="PRINTS" id="PR00505">
    <property type="entry name" value="D12N6MTFRASE"/>
</dbReference>
<evidence type="ECO:0000256" key="3">
    <source>
        <dbReference type="ARBA" id="ARBA00022603"/>
    </source>
</evidence>
<dbReference type="GO" id="GO:0006298">
    <property type="term" value="P:mismatch repair"/>
    <property type="evidence" value="ECO:0007669"/>
    <property type="project" value="TreeGrafter"/>
</dbReference>
<dbReference type="InterPro" id="IPR023095">
    <property type="entry name" value="Ade_MeTrfase_dom_2"/>
</dbReference>
<dbReference type="GO" id="GO:0032259">
    <property type="term" value="P:methylation"/>
    <property type="evidence" value="ECO:0007669"/>
    <property type="project" value="UniProtKB-KW"/>
</dbReference>
<dbReference type="GO" id="GO:1904047">
    <property type="term" value="F:S-adenosyl-L-methionine binding"/>
    <property type="evidence" value="ECO:0007669"/>
    <property type="project" value="TreeGrafter"/>
</dbReference>
<dbReference type="RefSeq" id="WP_093142238.1">
    <property type="nucleotide sequence ID" value="NZ_FOXF01000022.1"/>
</dbReference>
<dbReference type="InterPro" id="IPR029063">
    <property type="entry name" value="SAM-dependent_MTases_sf"/>
</dbReference>
<dbReference type="InterPro" id="IPR012263">
    <property type="entry name" value="M_m6A_EcoRV"/>
</dbReference>
<dbReference type="EC" id="2.1.1.72" evidence="2"/>
<evidence type="ECO:0000256" key="6">
    <source>
        <dbReference type="ARBA" id="ARBA00047942"/>
    </source>
</evidence>
<feature type="binding site" evidence="7">
    <location>
        <position position="11"/>
    </location>
    <ligand>
        <name>S-adenosyl-L-methionine</name>
        <dbReference type="ChEBI" id="CHEBI:59789"/>
    </ligand>
</feature>
<protein>
    <recommendedName>
        <fullName evidence="2">site-specific DNA-methyltransferase (adenine-specific)</fullName>
        <ecNumber evidence="2">2.1.1.72</ecNumber>
    </recommendedName>
</protein>
<dbReference type="EMBL" id="FOXF01000022">
    <property type="protein sequence ID" value="SFP42556.1"/>
    <property type="molecule type" value="Genomic_DNA"/>
</dbReference>
<dbReference type="PANTHER" id="PTHR30481">
    <property type="entry name" value="DNA ADENINE METHYLASE"/>
    <property type="match status" value="1"/>
</dbReference>
<dbReference type="NCBIfam" id="TIGR00571">
    <property type="entry name" value="dam"/>
    <property type="match status" value="1"/>
</dbReference>
<accession>A0A662ZHK3</accession>
<dbReference type="GO" id="GO:0009307">
    <property type="term" value="P:DNA restriction-modification system"/>
    <property type="evidence" value="ECO:0007669"/>
    <property type="project" value="InterPro"/>
</dbReference>
<dbReference type="OrthoDB" id="9805629at2"/>
<keyword evidence="9" id="KW-1185">Reference proteome</keyword>
<name>A0A662ZHK3_9GAMM</name>
<dbReference type="InterPro" id="IPR012327">
    <property type="entry name" value="MeTrfase_D12"/>
</dbReference>
<feature type="binding site" evidence="7">
    <location>
        <position position="56"/>
    </location>
    <ligand>
        <name>S-adenosyl-L-methionine</name>
        <dbReference type="ChEBI" id="CHEBI:59789"/>
    </ligand>
</feature>
<evidence type="ECO:0000256" key="5">
    <source>
        <dbReference type="ARBA" id="ARBA00022691"/>
    </source>
</evidence>
<feature type="binding site" evidence="7">
    <location>
        <position position="15"/>
    </location>
    <ligand>
        <name>S-adenosyl-L-methionine</name>
        <dbReference type="ChEBI" id="CHEBI:59789"/>
    </ligand>
</feature>
<evidence type="ECO:0000256" key="4">
    <source>
        <dbReference type="ARBA" id="ARBA00022679"/>
    </source>
</evidence>
<feature type="binding site" evidence="7">
    <location>
        <position position="189"/>
    </location>
    <ligand>
        <name>S-adenosyl-L-methionine</name>
        <dbReference type="ChEBI" id="CHEBI:59789"/>
    </ligand>
</feature>
<reference evidence="8 9" key="1">
    <citation type="submission" date="2016-10" db="EMBL/GenBank/DDBJ databases">
        <authorList>
            <person name="Varghese N."/>
            <person name="Submissions S."/>
        </authorList>
    </citation>
    <scope>NUCLEOTIDE SEQUENCE [LARGE SCALE GENOMIC DNA]</scope>
    <source>
        <strain evidence="8 9">DSM 1361</strain>
    </source>
</reference>
<proteinExistence type="inferred from homology"/>
<comment type="catalytic activity">
    <reaction evidence="6">
        <text>a 2'-deoxyadenosine in DNA + S-adenosyl-L-methionine = an N(6)-methyl-2'-deoxyadenosine in DNA + S-adenosyl-L-homocysteine + H(+)</text>
        <dbReference type="Rhea" id="RHEA:15197"/>
        <dbReference type="Rhea" id="RHEA-COMP:12418"/>
        <dbReference type="Rhea" id="RHEA-COMP:12419"/>
        <dbReference type="ChEBI" id="CHEBI:15378"/>
        <dbReference type="ChEBI" id="CHEBI:57856"/>
        <dbReference type="ChEBI" id="CHEBI:59789"/>
        <dbReference type="ChEBI" id="CHEBI:90615"/>
        <dbReference type="ChEBI" id="CHEBI:90616"/>
        <dbReference type="EC" id="2.1.1.72"/>
    </reaction>
</comment>
<dbReference type="GO" id="GO:0043565">
    <property type="term" value="F:sequence-specific DNA binding"/>
    <property type="evidence" value="ECO:0007669"/>
    <property type="project" value="TreeGrafter"/>
</dbReference>
<dbReference type="Pfam" id="PF02086">
    <property type="entry name" value="MethyltransfD12"/>
    <property type="match status" value="1"/>
</dbReference>
<dbReference type="Gene3D" id="3.40.50.150">
    <property type="entry name" value="Vaccinia Virus protein VP39"/>
    <property type="match status" value="1"/>
</dbReference>
<dbReference type="GO" id="GO:0009007">
    <property type="term" value="F:site-specific DNA-methyltransferase (adenine-specific) activity"/>
    <property type="evidence" value="ECO:0007669"/>
    <property type="project" value="UniProtKB-EC"/>
</dbReference>
<dbReference type="PIRSF" id="PIRSF000398">
    <property type="entry name" value="M_m6A_EcoRV"/>
    <property type="match status" value="1"/>
</dbReference>
<keyword evidence="4" id="KW-0808">Transferase</keyword>
<gene>
    <name evidence="8" type="ORF">SAMN02910344_01357</name>
</gene>
<evidence type="ECO:0000256" key="7">
    <source>
        <dbReference type="PIRSR" id="PIRSR000398-1"/>
    </source>
</evidence>
<dbReference type="AlphaFoldDB" id="A0A662ZHK3"/>
<keyword evidence="5" id="KW-0949">S-adenosyl-L-methionine</keyword>
<evidence type="ECO:0000256" key="2">
    <source>
        <dbReference type="ARBA" id="ARBA00011900"/>
    </source>
</evidence>
<dbReference type="SUPFAM" id="SSF53335">
    <property type="entry name" value="S-adenosyl-L-methionine-dependent methyltransferases"/>
    <property type="match status" value="1"/>
</dbReference>
<sequence>MTLKTLPFVKWAGGKGQLFDRLKLRMPDSYKRYYEPFLGGGAMLLGLQPEQAVVSDTNEQLLNVYMQLKTDAEAVIAAVSELDGTVCDTEFYLAQREKYNDKIRNRILDTECAALMIWINKHCFNGLYRVNSKGLFNVPYNNRVRGTSIDAENLRNIGTYLRNADIDIRCGDFEKACCDIRAGDFVYFDSPYVPVSDTANFTDYTKTGFLEEDHVRLASLADSLARKGVLVMLTNNNVPLVHELYQGFEIEETSVRRAINRDASKREGSEVIITSYKTGF</sequence>
<evidence type="ECO:0000256" key="1">
    <source>
        <dbReference type="ARBA" id="ARBA00006594"/>
    </source>
</evidence>
<dbReference type="PANTHER" id="PTHR30481:SF3">
    <property type="entry name" value="DNA ADENINE METHYLASE"/>
    <property type="match status" value="1"/>
</dbReference>
<organism evidence="8 9">
    <name type="scientific">Ruminobacter amylophilus</name>
    <dbReference type="NCBI Taxonomy" id="867"/>
    <lineage>
        <taxon>Bacteria</taxon>
        <taxon>Pseudomonadati</taxon>
        <taxon>Pseudomonadota</taxon>
        <taxon>Gammaproteobacteria</taxon>
        <taxon>Aeromonadales</taxon>
        <taxon>Succinivibrionaceae</taxon>
        <taxon>Ruminobacter</taxon>
    </lineage>
</organism>
<dbReference type="Gene3D" id="1.10.1020.10">
    <property type="entry name" value="Adenine-specific Methyltransferase, Domain 2"/>
    <property type="match status" value="1"/>
</dbReference>
<keyword evidence="3 8" id="KW-0489">Methyltransferase</keyword>
<evidence type="ECO:0000313" key="9">
    <source>
        <dbReference type="Proteomes" id="UP000243745"/>
    </source>
</evidence>
<evidence type="ECO:0000313" key="8">
    <source>
        <dbReference type="EMBL" id="SFP42556.1"/>
    </source>
</evidence>